<reference evidence="2" key="1">
    <citation type="submission" date="2014-08" db="EMBL/GenBank/DDBJ databases">
        <authorList>
            <person name="Murali S."/>
            <person name="Richards S."/>
            <person name="Bandaranaike D."/>
            <person name="Bellair M."/>
            <person name="Blankenburg K."/>
            <person name="Chao H."/>
            <person name="Dinh H."/>
            <person name="Doddapaneni H."/>
            <person name="Dugan-Rocha S."/>
            <person name="Elkadiri S."/>
            <person name="Gnanaolivu R."/>
            <person name="Hughes D."/>
            <person name="Lee S."/>
            <person name="Li M."/>
            <person name="Ming W."/>
            <person name="Munidasa M."/>
            <person name="Muniz J."/>
            <person name="Nguyen L."/>
            <person name="Osuji N."/>
            <person name="Pu L.-L."/>
            <person name="Puazo M."/>
            <person name="Skinner E."/>
            <person name="Qu C."/>
            <person name="Quiroz J."/>
            <person name="Raj R."/>
            <person name="Weissenberger G."/>
            <person name="Xin Y."/>
            <person name="Zou X."/>
            <person name="Han Y."/>
            <person name="Worley K."/>
            <person name="Muzny D."/>
            <person name="Gibbs R."/>
        </authorList>
    </citation>
    <scope>NUCLEOTIDE SEQUENCE</scope>
    <source>
        <strain evidence="2">HAZT.00-mixed</strain>
        <tissue evidence="2">Whole organism</tissue>
    </source>
</reference>
<reference evidence="2" key="2">
    <citation type="journal article" date="2018" name="Environ. Sci. Technol.">
        <title>The Toxicogenome of Hyalella azteca: A Model for Sediment Ecotoxicology and Evolutionary Toxicology.</title>
        <authorList>
            <person name="Poynton H.C."/>
            <person name="Hasenbein S."/>
            <person name="Benoit J.B."/>
            <person name="Sepulveda M.S."/>
            <person name="Poelchau M.F."/>
            <person name="Hughes D.S.T."/>
            <person name="Murali S.C."/>
            <person name="Chen S."/>
            <person name="Glastad K.M."/>
            <person name="Goodisman M.A.D."/>
            <person name="Werren J.H."/>
            <person name="Vineis J.H."/>
            <person name="Bowen J.L."/>
            <person name="Friedrich M."/>
            <person name="Jones J."/>
            <person name="Robertson H.M."/>
            <person name="Feyereisen R."/>
            <person name="Mechler-Hickson A."/>
            <person name="Mathers N."/>
            <person name="Lee C.E."/>
            <person name="Colbourne J.K."/>
            <person name="Biales A."/>
            <person name="Johnston J.S."/>
            <person name="Wellborn G.A."/>
            <person name="Rosendale A.J."/>
            <person name="Cridge A.G."/>
            <person name="Munoz-Torres M.C."/>
            <person name="Bain P.A."/>
            <person name="Manny A.R."/>
            <person name="Major K.M."/>
            <person name="Lambert F.N."/>
            <person name="Vulpe C.D."/>
            <person name="Tuck P."/>
            <person name="Blalock B.J."/>
            <person name="Lin Y.Y."/>
            <person name="Smith M.E."/>
            <person name="Ochoa-Acuna H."/>
            <person name="Chen M.M."/>
            <person name="Childers C.P."/>
            <person name="Qu J."/>
            <person name="Dugan S."/>
            <person name="Lee S.L."/>
            <person name="Chao H."/>
            <person name="Dinh H."/>
            <person name="Han Y."/>
            <person name="Doddapaneni H."/>
            <person name="Worley K.C."/>
            <person name="Muzny D.M."/>
            <person name="Gibbs R.A."/>
            <person name="Richards S."/>
        </authorList>
    </citation>
    <scope>NUCLEOTIDE SEQUENCE</scope>
    <source>
        <strain evidence="2">HAZT.00-mixed</strain>
        <tissue evidence="2">Whole organism</tissue>
    </source>
</reference>
<dbReference type="PANTHER" id="PTHR11012">
    <property type="entry name" value="PROTEIN KINASE-LIKE DOMAIN-CONTAINING"/>
    <property type="match status" value="1"/>
</dbReference>
<keyword evidence="2" id="KW-0418">Kinase</keyword>
<protein>
    <submittedName>
        <fullName evidence="2">EcKinase 14</fullName>
    </submittedName>
    <submittedName>
        <fullName evidence="4">Uncharacterized protein LOC108680042</fullName>
    </submittedName>
</protein>
<feature type="domain" description="CHK kinase-like" evidence="1">
    <location>
        <begin position="131"/>
        <end position="333"/>
    </location>
</feature>
<dbReference type="Proteomes" id="UP000711488">
    <property type="component" value="Unassembled WGS sequence"/>
</dbReference>
<reference evidence="2" key="3">
    <citation type="submission" date="2019-06" db="EMBL/GenBank/DDBJ databases">
        <authorList>
            <person name="Poynton C."/>
            <person name="Hasenbein S."/>
            <person name="Benoit J.B."/>
            <person name="Sepulveda M.S."/>
            <person name="Poelchau M.F."/>
            <person name="Murali S.C."/>
            <person name="Chen S."/>
            <person name="Glastad K.M."/>
            <person name="Werren J.H."/>
            <person name="Vineis J.H."/>
            <person name="Bowen J.L."/>
            <person name="Friedrich M."/>
            <person name="Jones J."/>
            <person name="Robertson H.M."/>
            <person name="Feyereisen R."/>
            <person name="Mechler-Hickson A."/>
            <person name="Mathers N."/>
            <person name="Lee C.E."/>
            <person name="Colbourne J.K."/>
            <person name="Biales A."/>
            <person name="Johnston J.S."/>
            <person name="Wellborn G.A."/>
            <person name="Rosendale A.J."/>
            <person name="Cridge A.G."/>
            <person name="Munoz-Torres M.C."/>
            <person name="Bain P.A."/>
            <person name="Manny A.R."/>
            <person name="Major K.M."/>
            <person name="Lambert F.N."/>
            <person name="Vulpe C.D."/>
            <person name="Tuck P."/>
            <person name="Blalock B.J."/>
            <person name="Lin Y.-Y."/>
            <person name="Smith M.E."/>
            <person name="Ochoa-Acuna H."/>
            <person name="Chen M.-J.M."/>
            <person name="Childers C.P."/>
            <person name="Qu J."/>
            <person name="Dugan S."/>
            <person name="Lee S.L."/>
            <person name="Chao H."/>
            <person name="Dinh H."/>
            <person name="Han Y."/>
            <person name="Doddapaneni H."/>
            <person name="Worley K.C."/>
            <person name="Muzny D.M."/>
            <person name="Gibbs R.A."/>
            <person name="Richards S."/>
        </authorList>
    </citation>
    <scope>NUCLEOTIDE SEQUENCE</scope>
    <source>
        <strain evidence="2">HAZT.00-mixed</strain>
        <tissue evidence="2">Whole organism</tissue>
    </source>
</reference>
<keyword evidence="3" id="KW-1185">Reference proteome</keyword>
<dbReference type="SMART" id="SM00587">
    <property type="entry name" value="CHK"/>
    <property type="match status" value="1"/>
</dbReference>
<evidence type="ECO:0000313" key="4">
    <source>
        <dbReference type="RefSeq" id="XP_018024296.1"/>
    </source>
</evidence>
<dbReference type="InterPro" id="IPR011009">
    <property type="entry name" value="Kinase-like_dom_sf"/>
</dbReference>
<dbReference type="RefSeq" id="XP_018024296.1">
    <property type="nucleotide sequence ID" value="XM_018168807.2"/>
</dbReference>
<keyword evidence="2" id="KW-0808">Transferase</keyword>
<dbReference type="KEGG" id="hazt:108680042"/>
<dbReference type="SUPFAM" id="SSF56112">
    <property type="entry name" value="Protein kinase-like (PK-like)"/>
    <property type="match status" value="1"/>
</dbReference>
<dbReference type="GeneID" id="108680042"/>
<dbReference type="Pfam" id="PF02958">
    <property type="entry name" value="EcKL"/>
    <property type="match status" value="1"/>
</dbReference>
<dbReference type="AlphaFoldDB" id="A0A6A0HEB6"/>
<dbReference type="Proteomes" id="UP000694843">
    <property type="component" value="Unplaced"/>
</dbReference>
<evidence type="ECO:0000259" key="1">
    <source>
        <dbReference type="SMART" id="SM00587"/>
    </source>
</evidence>
<dbReference type="GO" id="GO:0016301">
    <property type="term" value="F:kinase activity"/>
    <property type="evidence" value="ECO:0007669"/>
    <property type="project" value="UniProtKB-KW"/>
</dbReference>
<dbReference type="PANTHER" id="PTHR11012:SF30">
    <property type="entry name" value="PROTEIN KINASE-LIKE DOMAIN-CONTAINING"/>
    <property type="match status" value="1"/>
</dbReference>
<dbReference type="InterPro" id="IPR015897">
    <property type="entry name" value="CHK_kinase-like"/>
</dbReference>
<sequence>MTQDDEFEYDFICSTDVITALTEAVGSEAKFQSYEVRDFIKKGDNYLGTLTSILVVYNLDAETKEISFIVKAARNQSSSLSSFSEYLYMKEFDFYSKVIPALNKELKSIGQHTLQIPKCYLCVEKESLKVLFLEDLRCGGFKLYNRKTSLDMEHLSLVCRELAHLHAISNLYLTKNNYKAEDIRKIWPCLKDPFYIFKEEGDLASFEDFFKTFICTGIVAATSNPGYEGAAKFFKECLTTAHEIFYDQMLLSSQEFTSICHGDAWTNNFLFRYDNAGKAVECKFLDFQFNRVGSLALDLNYLFYSSLDEGIRKQNLDSVLSVYQSSYECVLKAAGSNSKLTLNQLKDEFKSKQKFGLISGLMMIPMVNEDSDDVFDVDIFIKKKTDSENRMLEEIMRKKFETNRTLNTMTLQMIDEMIEAGVIKN</sequence>
<dbReference type="OrthoDB" id="6338517at2759"/>
<evidence type="ECO:0000313" key="2">
    <source>
        <dbReference type="EMBL" id="KAA0202977.1"/>
    </source>
</evidence>
<dbReference type="Gene3D" id="3.90.1200.10">
    <property type="match status" value="1"/>
</dbReference>
<accession>A0A6A0HEB6</accession>
<organism evidence="2">
    <name type="scientific">Hyalella azteca</name>
    <name type="common">Amphipod</name>
    <dbReference type="NCBI Taxonomy" id="294128"/>
    <lineage>
        <taxon>Eukaryota</taxon>
        <taxon>Metazoa</taxon>
        <taxon>Ecdysozoa</taxon>
        <taxon>Arthropoda</taxon>
        <taxon>Crustacea</taxon>
        <taxon>Multicrustacea</taxon>
        <taxon>Malacostraca</taxon>
        <taxon>Eumalacostraca</taxon>
        <taxon>Peracarida</taxon>
        <taxon>Amphipoda</taxon>
        <taxon>Senticaudata</taxon>
        <taxon>Talitrida</taxon>
        <taxon>Talitroidea</taxon>
        <taxon>Hyalellidae</taxon>
        <taxon>Hyalella</taxon>
    </lineage>
</organism>
<gene>
    <name evidence="4" type="primary">LOC108680042</name>
    <name evidence="2" type="ORF">HAZT_HAZT009320</name>
</gene>
<reference evidence="4" key="4">
    <citation type="submission" date="2025-04" db="UniProtKB">
        <authorList>
            <consortium name="RefSeq"/>
        </authorList>
    </citation>
    <scope>IDENTIFICATION</scope>
    <source>
        <tissue evidence="4">Whole organism</tissue>
    </source>
</reference>
<dbReference type="EMBL" id="JQDR03002632">
    <property type="protein sequence ID" value="KAA0202977.1"/>
    <property type="molecule type" value="Genomic_DNA"/>
</dbReference>
<proteinExistence type="predicted"/>
<dbReference type="InterPro" id="IPR004119">
    <property type="entry name" value="EcKL"/>
</dbReference>
<name>A0A6A0HEB6_HYAAZ</name>
<evidence type="ECO:0000313" key="3">
    <source>
        <dbReference type="Proteomes" id="UP000694843"/>
    </source>
</evidence>